<dbReference type="InterPro" id="IPR029056">
    <property type="entry name" value="Ribokinase-like"/>
</dbReference>
<reference evidence="8 9" key="1">
    <citation type="submission" date="2015-11" db="EMBL/GenBank/DDBJ databases">
        <title>Genomic analysis of 38 Legionella species identifies large and diverse effector repertoires.</title>
        <authorList>
            <person name="Burstein D."/>
            <person name="Amaro F."/>
            <person name="Zusman T."/>
            <person name="Lifshitz Z."/>
            <person name="Cohen O."/>
            <person name="Gilbert J.A."/>
            <person name="Pupko T."/>
            <person name="Shuman H.A."/>
            <person name="Segal G."/>
        </authorList>
    </citation>
    <scope>NUCLEOTIDE SEQUENCE [LARGE SCALE GENOMIC DNA]</scope>
    <source>
        <strain evidence="8 9">Oak Ridge-10</strain>
    </source>
</reference>
<dbReference type="EC" id="2.7.1.49" evidence="2"/>
<dbReference type="GO" id="GO:0008902">
    <property type="term" value="F:hydroxymethylpyrimidine kinase activity"/>
    <property type="evidence" value="ECO:0007669"/>
    <property type="project" value="UniProtKB-EC"/>
</dbReference>
<dbReference type="AlphaFoldDB" id="A0A0W0WXZ4"/>
<dbReference type="NCBIfam" id="TIGR00097">
    <property type="entry name" value="HMP-P_kinase"/>
    <property type="match status" value="1"/>
</dbReference>
<dbReference type="GO" id="GO:0009228">
    <property type="term" value="P:thiamine biosynthetic process"/>
    <property type="evidence" value="ECO:0007669"/>
    <property type="project" value="InterPro"/>
</dbReference>
<sequence>MNKKNHPCVLTIAGTDPSGGAGIQADIKAISATGSYAASVITALVAQNTQGVQAILDVPASFIRQQLDSVCQDLNIISVKIGMLYNIDVIDVVTQSLQVYKPKHVVLDPVMVAKNGSPLLKIETLAYLKDRLFPNVHLLTPNLFEAEKILNAAITTREDMADAAKTMAEAYGVNVLLKGGHLNSLQASDVLYSIKTRTMTWFHAKRIVTKNTHGTGCSLSAAIASFLAQEEPLETAIGFAKHYLANALASGSHRHIGHGHGPIDHFYFLEDLRAHLATHAACR</sequence>
<dbReference type="PANTHER" id="PTHR20858:SF17">
    <property type="entry name" value="HYDROXYMETHYLPYRIMIDINE_PHOSPHOMETHYLPYRIMIDINE KINASE THI20-RELATED"/>
    <property type="match status" value="1"/>
</dbReference>
<dbReference type="Proteomes" id="UP000054858">
    <property type="component" value="Unassembled WGS sequence"/>
</dbReference>
<comment type="caution">
    <text evidence="8">The sequence shown here is derived from an EMBL/GenBank/DDBJ whole genome shotgun (WGS) entry which is preliminary data.</text>
</comment>
<evidence type="ECO:0000256" key="4">
    <source>
        <dbReference type="ARBA" id="ARBA00022741"/>
    </source>
</evidence>
<dbReference type="GO" id="GO:0005829">
    <property type="term" value="C:cytosol"/>
    <property type="evidence" value="ECO:0007669"/>
    <property type="project" value="TreeGrafter"/>
</dbReference>
<dbReference type="PATRIC" id="fig|29423.5.peg.2437"/>
<protein>
    <recommendedName>
        <fullName evidence="2">hydroxymethylpyrimidine kinase</fullName>
        <ecNumber evidence="2">2.7.1.49</ecNumber>
    </recommendedName>
</protein>
<dbReference type="FunFam" id="3.40.1190.20:FF:000003">
    <property type="entry name" value="Phosphomethylpyrimidine kinase ThiD"/>
    <property type="match status" value="1"/>
</dbReference>
<evidence type="ECO:0000259" key="7">
    <source>
        <dbReference type="Pfam" id="PF08543"/>
    </source>
</evidence>
<proteinExistence type="predicted"/>
<evidence type="ECO:0000313" key="9">
    <source>
        <dbReference type="Proteomes" id="UP000054858"/>
    </source>
</evidence>
<comment type="pathway">
    <text evidence="1">Cofactor biosynthesis; thiamine diphosphate biosynthesis.</text>
</comment>
<dbReference type="SUPFAM" id="SSF53613">
    <property type="entry name" value="Ribokinase-like"/>
    <property type="match status" value="1"/>
</dbReference>
<evidence type="ECO:0000313" key="8">
    <source>
        <dbReference type="EMBL" id="KTD37186.1"/>
    </source>
</evidence>
<dbReference type="InterPro" id="IPR013749">
    <property type="entry name" value="PM/HMP-P_kinase-1"/>
</dbReference>
<organism evidence="8 9">
    <name type="scientific">Legionella oakridgensis</name>
    <dbReference type="NCBI Taxonomy" id="29423"/>
    <lineage>
        <taxon>Bacteria</taxon>
        <taxon>Pseudomonadati</taxon>
        <taxon>Pseudomonadota</taxon>
        <taxon>Gammaproteobacteria</taxon>
        <taxon>Legionellales</taxon>
        <taxon>Legionellaceae</taxon>
        <taxon>Legionella</taxon>
    </lineage>
</organism>
<gene>
    <name evidence="8" type="primary">thiD</name>
    <name evidence="8" type="ORF">Loak_2322</name>
</gene>
<name>A0A0W0WXZ4_9GAMM</name>
<dbReference type="Gene3D" id="3.40.1190.20">
    <property type="match status" value="1"/>
</dbReference>
<keyword evidence="4" id="KW-0547">Nucleotide-binding</keyword>
<dbReference type="GO" id="GO:0009229">
    <property type="term" value="P:thiamine diphosphate biosynthetic process"/>
    <property type="evidence" value="ECO:0007669"/>
    <property type="project" value="UniProtKB-UniPathway"/>
</dbReference>
<dbReference type="RefSeq" id="WP_025385649.1">
    <property type="nucleotide sequence ID" value="NZ_LCUA01000029.1"/>
</dbReference>
<evidence type="ECO:0000256" key="2">
    <source>
        <dbReference type="ARBA" id="ARBA00012135"/>
    </source>
</evidence>
<dbReference type="PANTHER" id="PTHR20858">
    <property type="entry name" value="PHOSPHOMETHYLPYRIMIDINE KINASE"/>
    <property type="match status" value="1"/>
</dbReference>
<keyword evidence="5 8" id="KW-0418">Kinase</keyword>
<feature type="domain" description="Pyridoxamine kinase/Phosphomethylpyrimidine kinase" evidence="7">
    <location>
        <begin position="16"/>
        <end position="264"/>
    </location>
</feature>
<evidence type="ECO:0000256" key="1">
    <source>
        <dbReference type="ARBA" id="ARBA00004948"/>
    </source>
</evidence>
<dbReference type="Pfam" id="PF08543">
    <property type="entry name" value="Phos_pyr_kin"/>
    <property type="match status" value="1"/>
</dbReference>
<keyword evidence="6" id="KW-0067">ATP-binding</keyword>
<evidence type="ECO:0000256" key="3">
    <source>
        <dbReference type="ARBA" id="ARBA00022679"/>
    </source>
</evidence>
<dbReference type="GO" id="GO:0008972">
    <property type="term" value="F:phosphomethylpyrimidine kinase activity"/>
    <property type="evidence" value="ECO:0007669"/>
    <property type="project" value="InterPro"/>
</dbReference>
<dbReference type="GO" id="GO:0005524">
    <property type="term" value="F:ATP binding"/>
    <property type="evidence" value="ECO:0007669"/>
    <property type="project" value="UniProtKB-KW"/>
</dbReference>
<dbReference type="CDD" id="cd01169">
    <property type="entry name" value="HMPP_kinase"/>
    <property type="match status" value="1"/>
</dbReference>
<dbReference type="InterPro" id="IPR004399">
    <property type="entry name" value="HMP/HMP-P_kinase_dom"/>
</dbReference>
<accession>A0A0W0WXZ4</accession>
<dbReference type="EMBL" id="LNYP01000031">
    <property type="protein sequence ID" value="KTD37186.1"/>
    <property type="molecule type" value="Genomic_DNA"/>
</dbReference>
<evidence type="ECO:0000256" key="5">
    <source>
        <dbReference type="ARBA" id="ARBA00022777"/>
    </source>
</evidence>
<evidence type="ECO:0000256" key="6">
    <source>
        <dbReference type="ARBA" id="ARBA00022840"/>
    </source>
</evidence>
<dbReference type="UniPathway" id="UPA00060">
    <property type="reaction ID" value="UER00138"/>
</dbReference>
<keyword evidence="3 8" id="KW-0808">Transferase</keyword>